<protein>
    <submittedName>
        <fullName evidence="2">Uncharacterized protein</fullName>
    </submittedName>
</protein>
<feature type="transmembrane region" description="Helical" evidence="1">
    <location>
        <begin position="106"/>
        <end position="131"/>
    </location>
</feature>
<evidence type="ECO:0000313" key="3">
    <source>
        <dbReference type="Proteomes" id="UP000031668"/>
    </source>
</evidence>
<reference evidence="2 3" key="1">
    <citation type="journal article" date="2014" name="Genome Biol. Evol.">
        <title>The genome of the myxosporean Thelohanellus kitauei shows adaptations to nutrient acquisition within its fish host.</title>
        <authorList>
            <person name="Yang Y."/>
            <person name="Xiong J."/>
            <person name="Zhou Z."/>
            <person name="Huo F."/>
            <person name="Miao W."/>
            <person name="Ran C."/>
            <person name="Liu Y."/>
            <person name="Zhang J."/>
            <person name="Feng J."/>
            <person name="Wang M."/>
            <person name="Wang M."/>
            <person name="Wang L."/>
            <person name="Yao B."/>
        </authorList>
    </citation>
    <scope>NUCLEOTIDE SEQUENCE [LARGE SCALE GENOMIC DNA]</scope>
    <source>
        <strain evidence="2">Wuqing</strain>
    </source>
</reference>
<dbReference type="AlphaFoldDB" id="A0A0C2J5J4"/>
<accession>A0A0C2J5J4</accession>
<dbReference type="EMBL" id="JWZT01004268">
    <property type="protein sequence ID" value="KII64443.1"/>
    <property type="molecule type" value="Genomic_DNA"/>
</dbReference>
<comment type="caution">
    <text evidence="2">The sequence shown here is derived from an EMBL/GenBank/DDBJ whole genome shotgun (WGS) entry which is preliminary data.</text>
</comment>
<evidence type="ECO:0000256" key="1">
    <source>
        <dbReference type="SAM" id="Phobius"/>
    </source>
</evidence>
<dbReference type="Proteomes" id="UP000031668">
    <property type="component" value="Unassembled WGS sequence"/>
</dbReference>
<keyword evidence="3" id="KW-1185">Reference proteome</keyword>
<evidence type="ECO:0000313" key="2">
    <source>
        <dbReference type="EMBL" id="KII64443.1"/>
    </source>
</evidence>
<organism evidence="2 3">
    <name type="scientific">Thelohanellus kitauei</name>
    <name type="common">Myxosporean</name>
    <dbReference type="NCBI Taxonomy" id="669202"/>
    <lineage>
        <taxon>Eukaryota</taxon>
        <taxon>Metazoa</taxon>
        <taxon>Cnidaria</taxon>
        <taxon>Myxozoa</taxon>
        <taxon>Myxosporea</taxon>
        <taxon>Bivalvulida</taxon>
        <taxon>Platysporina</taxon>
        <taxon>Myxobolidae</taxon>
        <taxon>Thelohanellus</taxon>
    </lineage>
</organism>
<gene>
    <name evidence="2" type="ORF">RF11_15444</name>
</gene>
<keyword evidence="1" id="KW-0472">Membrane</keyword>
<keyword evidence="1" id="KW-1133">Transmembrane helix</keyword>
<name>A0A0C2J5J4_THEKT</name>
<proteinExistence type="predicted"/>
<sequence length="157" mass="17857">MNGVNATIDILFEYLSYKIQEIDLNDSKSELENSGQIQTDPFNDKQSFGDDLQDYQVISGISCIISGSTQIKNRLSELESSKNSVILICNSGNRKACQNLQSWLDFYINVFIGTFIIVLATYAALAYVVIIHAQNNVENEKHSRVDDQFDSKKWIRY</sequence>
<keyword evidence="1" id="KW-0812">Transmembrane</keyword>